<keyword evidence="4" id="KW-1185">Reference proteome</keyword>
<dbReference type="InterPro" id="IPR005569">
    <property type="entry name" value="Arc_DNA-bd_dom"/>
</dbReference>
<accession>A0ABU8PEW6</accession>
<dbReference type="Pfam" id="PF03869">
    <property type="entry name" value="Arc"/>
    <property type="match status" value="1"/>
</dbReference>
<protein>
    <submittedName>
        <fullName evidence="3">Arc family DNA-binding protein</fullName>
    </submittedName>
</protein>
<name>A0ABU8PEW6_9HYPH</name>
<gene>
    <name evidence="3" type="ORF">WH297_12990</name>
</gene>
<evidence type="ECO:0000313" key="3">
    <source>
        <dbReference type="EMBL" id="MEJ5020641.1"/>
    </source>
</evidence>
<dbReference type="EMBL" id="JBBGZH010000001">
    <property type="protein sequence ID" value="MEJ5020641.1"/>
    <property type="molecule type" value="Genomic_DNA"/>
</dbReference>
<dbReference type="Gene3D" id="1.10.1220.10">
    <property type="entry name" value="Met repressor-like"/>
    <property type="match status" value="1"/>
</dbReference>
<feature type="compositionally biased region" description="Basic and acidic residues" evidence="1">
    <location>
        <begin position="155"/>
        <end position="164"/>
    </location>
</feature>
<dbReference type="Proteomes" id="UP001375812">
    <property type="component" value="Unassembled WGS sequence"/>
</dbReference>
<feature type="domain" description="Arc-like DNA binding" evidence="2">
    <location>
        <begin position="12"/>
        <end position="51"/>
    </location>
</feature>
<proteinExistence type="predicted"/>
<organism evidence="3 4">
    <name type="scientific">Ochrobactrum vermis</name>
    <dbReference type="NCBI Taxonomy" id="1827297"/>
    <lineage>
        <taxon>Bacteria</taxon>
        <taxon>Pseudomonadati</taxon>
        <taxon>Pseudomonadota</taxon>
        <taxon>Alphaproteobacteria</taxon>
        <taxon>Hyphomicrobiales</taxon>
        <taxon>Brucellaceae</taxon>
        <taxon>Brucella/Ochrobactrum group</taxon>
        <taxon>Ochrobactrum</taxon>
    </lineage>
</organism>
<sequence length="179" mass="20844">MTEKPKYPSEVAERFQIRLPPGLRDRIKAYADAHDRSMNTEIVRILEREFPEPWDLTGRVTELVEMMKFIREGKDDDQNVHKMAEIIKETIEGIASGRVRGVDEEARKSIASEWNEYQEELLKYDDRTPGYDHIEYQSLQRAGNTAKYVWPDGEIGPKEPKREQGSGNPKDYDDPDFPD</sequence>
<reference evidence="3 4" key="1">
    <citation type="submission" date="2023-12" db="EMBL/GenBank/DDBJ databases">
        <title>Gut-associated functions are favored during microbiome assembly across C. elegans life.</title>
        <authorList>
            <person name="Zimmermann J."/>
        </authorList>
    </citation>
    <scope>NUCLEOTIDE SEQUENCE [LARGE SCALE GENOMIC DNA]</scope>
    <source>
        <strain evidence="3 4">MYb71</strain>
    </source>
</reference>
<evidence type="ECO:0000313" key="4">
    <source>
        <dbReference type="Proteomes" id="UP001375812"/>
    </source>
</evidence>
<dbReference type="InterPro" id="IPR010985">
    <property type="entry name" value="Ribbon_hlx_hlx"/>
</dbReference>
<dbReference type="GO" id="GO:0003677">
    <property type="term" value="F:DNA binding"/>
    <property type="evidence" value="ECO:0007669"/>
    <property type="project" value="UniProtKB-KW"/>
</dbReference>
<feature type="region of interest" description="Disordered" evidence="1">
    <location>
        <begin position="146"/>
        <end position="179"/>
    </location>
</feature>
<comment type="caution">
    <text evidence="3">The sequence shown here is derived from an EMBL/GenBank/DDBJ whole genome shotgun (WGS) entry which is preliminary data.</text>
</comment>
<dbReference type="InterPro" id="IPR013321">
    <property type="entry name" value="Arc_rbn_hlx_hlx"/>
</dbReference>
<evidence type="ECO:0000256" key="1">
    <source>
        <dbReference type="SAM" id="MobiDB-lite"/>
    </source>
</evidence>
<evidence type="ECO:0000259" key="2">
    <source>
        <dbReference type="Pfam" id="PF03869"/>
    </source>
</evidence>
<dbReference type="RefSeq" id="WP_105542950.1">
    <property type="nucleotide sequence ID" value="NZ_JBBGZH010000001.1"/>
</dbReference>
<dbReference type="SUPFAM" id="SSF47598">
    <property type="entry name" value="Ribbon-helix-helix"/>
    <property type="match status" value="1"/>
</dbReference>
<keyword evidence="3" id="KW-0238">DNA-binding</keyword>